<feature type="transmembrane region" description="Helical" evidence="1">
    <location>
        <begin position="135"/>
        <end position="154"/>
    </location>
</feature>
<dbReference type="InterPro" id="IPR055946">
    <property type="entry name" value="DUF7524"/>
</dbReference>
<name>A0AA41G896_9EURY</name>
<gene>
    <name evidence="2" type="ORF">KTS37_09320</name>
</gene>
<organism evidence="2 3">
    <name type="scientific">Haloarcula salina</name>
    <dbReference type="NCBI Taxonomy" id="1429914"/>
    <lineage>
        <taxon>Archaea</taxon>
        <taxon>Methanobacteriati</taxon>
        <taxon>Methanobacteriota</taxon>
        <taxon>Stenosarchaea group</taxon>
        <taxon>Halobacteria</taxon>
        <taxon>Halobacteriales</taxon>
        <taxon>Haloarculaceae</taxon>
        <taxon>Haloarcula</taxon>
    </lineage>
</organism>
<proteinExistence type="predicted"/>
<keyword evidence="1" id="KW-1133">Transmembrane helix</keyword>
<keyword evidence="3" id="KW-1185">Reference proteome</keyword>
<evidence type="ECO:0000256" key="1">
    <source>
        <dbReference type="SAM" id="Phobius"/>
    </source>
</evidence>
<evidence type="ECO:0000313" key="2">
    <source>
        <dbReference type="EMBL" id="MBV0901987.1"/>
    </source>
</evidence>
<keyword evidence="1" id="KW-0472">Membrane</keyword>
<dbReference type="EMBL" id="JAHQXE010000002">
    <property type="protein sequence ID" value="MBV0901987.1"/>
    <property type="molecule type" value="Genomic_DNA"/>
</dbReference>
<dbReference type="Proteomes" id="UP001166304">
    <property type="component" value="Unassembled WGS sequence"/>
</dbReference>
<evidence type="ECO:0000313" key="3">
    <source>
        <dbReference type="Proteomes" id="UP001166304"/>
    </source>
</evidence>
<keyword evidence="1" id="KW-0812">Transmembrane</keyword>
<sequence>MHVNRTGIHSLEVPHEFDATGSFDVDVVNHGESLHVHLHLDDALSSVASIDAANHHIEADSERRIRVTVDGDGPVRGKLKVVTAYGAETRYVDVVVPEGGPENEPVIVDEELAKPQPKTETESEPLLEVLSTETLFAAGGGVLALVVGLLTLALTSDFLLTLGVLIVVAGALGALYLTVVR</sequence>
<feature type="transmembrane region" description="Helical" evidence="1">
    <location>
        <begin position="160"/>
        <end position="179"/>
    </location>
</feature>
<dbReference type="AlphaFoldDB" id="A0AA41G896"/>
<accession>A0AA41G896</accession>
<dbReference type="Pfam" id="PF24368">
    <property type="entry name" value="DUF7524"/>
    <property type="match status" value="1"/>
</dbReference>
<reference evidence="2" key="1">
    <citation type="submission" date="2021-06" db="EMBL/GenBank/DDBJ databases">
        <title>New haloarchaea isolates fom saline soil.</title>
        <authorList>
            <person name="Duran-Viseras A."/>
            <person name="Sanchez-Porro C.S."/>
            <person name="Ventosa A."/>
        </authorList>
    </citation>
    <scope>NUCLEOTIDE SEQUENCE</scope>
    <source>
        <strain evidence="2">JCM 18369</strain>
    </source>
</reference>
<comment type="caution">
    <text evidence="2">The sequence shown here is derived from an EMBL/GenBank/DDBJ whole genome shotgun (WGS) entry which is preliminary data.</text>
</comment>
<protein>
    <submittedName>
        <fullName evidence="2">Uncharacterized protein</fullName>
    </submittedName>
</protein>